<gene>
    <name evidence="1" type="ORF">M9H77_11208</name>
</gene>
<name>A0ACC0BDW4_CATRO</name>
<evidence type="ECO:0000313" key="2">
    <source>
        <dbReference type="Proteomes" id="UP001060085"/>
    </source>
</evidence>
<keyword evidence="2" id="KW-1185">Reference proteome</keyword>
<comment type="caution">
    <text evidence="1">The sequence shown here is derived from an EMBL/GenBank/DDBJ whole genome shotgun (WGS) entry which is preliminary data.</text>
</comment>
<reference evidence="2" key="1">
    <citation type="journal article" date="2023" name="Nat. Plants">
        <title>Single-cell RNA sequencing provides a high-resolution roadmap for understanding the multicellular compartmentation of specialized metabolism.</title>
        <authorList>
            <person name="Sun S."/>
            <person name="Shen X."/>
            <person name="Li Y."/>
            <person name="Li Y."/>
            <person name="Wang S."/>
            <person name="Li R."/>
            <person name="Zhang H."/>
            <person name="Shen G."/>
            <person name="Guo B."/>
            <person name="Wei J."/>
            <person name="Xu J."/>
            <person name="St-Pierre B."/>
            <person name="Chen S."/>
            <person name="Sun C."/>
        </authorList>
    </citation>
    <scope>NUCLEOTIDE SEQUENCE [LARGE SCALE GENOMIC DNA]</scope>
</reference>
<proteinExistence type="predicted"/>
<sequence length="147" mass="15680">MYCKMLILGFKFHAFFWLATYLMGNMSWSYLDDYLDYSGFEKSSSVDSRVNNWRVSPGDGFQVTGSAEGAVEDDGCVVGAEDESGVSELADTCVCMGGSTTSMSMDPALRRSSSESLSDAASESLSVSSSESSLESSSSESHSISVS</sequence>
<dbReference type="Proteomes" id="UP001060085">
    <property type="component" value="Linkage Group LG03"/>
</dbReference>
<evidence type="ECO:0000313" key="1">
    <source>
        <dbReference type="EMBL" id="KAI5670844.1"/>
    </source>
</evidence>
<organism evidence="1 2">
    <name type="scientific">Catharanthus roseus</name>
    <name type="common">Madagascar periwinkle</name>
    <name type="synonym">Vinca rosea</name>
    <dbReference type="NCBI Taxonomy" id="4058"/>
    <lineage>
        <taxon>Eukaryota</taxon>
        <taxon>Viridiplantae</taxon>
        <taxon>Streptophyta</taxon>
        <taxon>Embryophyta</taxon>
        <taxon>Tracheophyta</taxon>
        <taxon>Spermatophyta</taxon>
        <taxon>Magnoliopsida</taxon>
        <taxon>eudicotyledons</taxon>
        <taxon>Gunneridae</taxon>
        <taxon>Pentapetalae</taxon>
        <taxon>asterids</taxon>
        <taxon>lamiids</taxon>
        <taxon>Gentianales</taxon>
        <taxon>Apocynaceae</taxon>
        <taxon>Rauvolfioideae</taxon>
        <taxon>Vinceae</taxon>
        <taxon>Catharanthinae</taxon>
        <taxon>Catharanthus</taxon>
    </lineage>
</organism>
<dbReference type="EMBL" id="CM044703">
    <property type="protein sequence ID" value="KAI5670844.1"/>
    <property type="molecule type" value="Genomic_DNA"/>
</dbReference>
<protein>
    <submittedName>
        <fullName evidence="1">Uncharacterized protein</fullName>
    </submittedName>
</protein>
<accession>A0ACC0BDW4</accession>